<feature type="compositionally biased region" description="Low complexity" evidence="1">
    <location>
        <begin position="508"/>
        <end position="523"/>
    </location>
</feature>
<dbReference type="EMBL" id="JAUUDS010000001">
    <property type="protein sequence ID" value="MDP1026277.1"/>
    <property type="molecule type" value="Genomic_DNA"/>
</dbReference>
<feature type="compositionally biased region" description="Basic and acidic residues" evidence="1">
    <location>
        <begin position="196"/>
        <end position="205"/>
    </location>
</feature>
<sequence>MMADDWWKNDRVAKPTSTPPAPVQPQENRFWNTDPVLEPMPRPTPSPLPAQLIPTGAVHDGDTFALRGGINARLYGVDAFELSQTGRTRAGGSVPLGRDARTALVPFAKPDATVTPTGASTYGRPVVSLDNGGDAGTALLRQGYGIATPEYLKNDPKRLPAYMEAERDARLNRRGAWAGSFEQPSSYRHGTPDPWAKPEEGKPGDNRTAVFWDDPLPAQGLRPEIADRYISIWQDPASKPDELLAFAKANGFSVNEAEVRRNYAERDKGRPAGGDVRYTSPPRVLTDPGDGLLGASLRGFADPVNVLDEAGAIADTLLPGDRENVWSSDRRFGDIYANNLDQNRSVLAFDDAKHPYARFGGQLVGGLAVPGLSAEGVGFAAARAALRGGAGRFAAEQAARNAVVGRLGVAGAVEGTVAGAGQGETWQDRATGALIGGPVGLTLGAGLGVAAPKLAQMVGRPFSKLAGREGERAATDFTDGAIDAERTRLSNDAASLAEETGPAVSPSERPVAAGAAPAETIGARQEIARPTLYGPEADAAPEAPASIANAIRGEQAASIQASDVLPLPANAVDGIEEAERIAAGRVAPVRAPDERATLERRTIPSATTGAPIAKRGPLDMVSWLRSQGGIRAQGGELEHYGITNAPRQGMDFAGGESRLGPLVANEGMTYDEAALQAWEAGFFPDHVERPTVDEFLDALNATHSGQQRAFRSDDLAEVDAFEAARRQRQDVEGARLAGSPLMEDRGQPIGADDLDAITPPVQAYEEWGENVPNLAGNIRLDKLDSPQSIARALVQTERRAGGFDAATRGRITQAETKNLAADLGMTADDLLKRRKGQAFNAEEALAARQILARSATDLVNIAKRVARVENPGDEVEAAFRSAWLRHAAIQEQVAGMTAEAGRLLAQFRMAADSRDATRALSSLGEGLGGAGRAKEVAERIVDLERVGVSPAGINQFALRSLLPRWKDKAVELYINSLLSGTQTHAVNILSNTLTAIGQLPEHAAAAGIGAVRSFLPGQSQTERVLFSELGTRAVGLVTGAKEGARAAARAFLTGDTVDAVSKVEQQQANAIGGKLGSFIRTPTRLLAAEDELFKGIARRMELNGLAMRQAKTEGLSGAAARDRAAALVLNPPDDMLAKSMDYARYLTFQTPMASDSIAAGISRGTQRQPALKLLLPFVRTPVNLLKFAAERSPAALLMKSWRKEVSAGGARRDLAIARALVGTGFGAAMYEAAVDGKITGGGPADPSARRLLMADGWQPYSLKVGDRYYSYARLDPFSTTIGTVADMVDLQSHMTDKQQERSGTLVVAAILNNLSSKTWLSGLSGALEAVNDPGRYSEGFISRLVGGIVVPSAVAQFARVSDPVLREARGPLDRIRSRIPGMSDDLPARRDVYGREMRSEGGLGPDIASPIWTGTRRNDRTTAALLAEGINLSAPQRTVSGNRLTPEEYSRYSEASGQALKPQLDALVASPDWDWLDDEGKQAAVDKLARAARAQARRGMFANTKRTPWAPPSSDRVIEPARP</sequence>
<feature type="region of interest" description="Disordered" evidence="1">
    <location>
        <begin position="1496"/>
        <end position="1523"/>
    </location>
</feature>
<keyword evidence="3" id="KW-1185">Reference proteome</keyword>
<evidence type="ECO:0000256" key="1">
    <source>
        <dbReference type="SAM" id="MobiDB-lite"/>
    </source>
</evidence>
<dbReference type="Gene3D" id="2.40.50.90">
    <property type="match status" value="1"/>
</dbReference>
<organism evidence="2 3">
    <name type="scientific">Sphingomonas aurea</name>
    <dbReference type="NCBI Taxonomy" id="3063994"/>
    <lineage>
        <taxon>Bacteria</taxon>
        <taxon>Pseudomonadati</taxon>
        <taxon>Pseudomonadota</taxon>
        <taxon>Alphaproteobacteria</taxon>
        <taxon>Sphingomonadales</taxon>
        <taxon>Sphingomonadaceae</taxon>
        <taxon>Sphingomonas</taxon>
    </lineage>
</organism>
<evidence type="ECO:0000313" key="3">
    <source>
        <dbReference type="Proteomes" id="UP001230685"/>
    </source>
</evidence>
<accession>A0ABT9EH26</accession>
<feature type="region of interest" description="Disordered" evidence="1">
    <location>
        <begin position="1"/>
        <end position="45"/>
    </location>
</feature>
<name>A0ABT9EH26_9SPHN</name>
<protein>
    <submittedName>
        <fullName evidence="2">Thermonuclease family protein</fullName>
    </submittedName>
</protein>
<comment type="caution">
    <text evidence="2">The sequence shown here is derived from an EMBL/GenBank/DDBJ whole genome shotgun (WGS) entry which is preliminary data.</text>
</comment>
<dbReference type="InterPro" id="IPR035437">
    <property type="entry name" value="SNase_OB-fold_sf"/>
</dbReference>
<feature type="compositionally biased region" description="Basic and acidic residues" evidence="1">
    <location>
        <begin position="1"/>
        <end position="13"/>
    </location>
</feature>
<dbReference type="RefSeq" id="WP_305171832.1">
    <property type="nucleotide sequence ID" value="NZ_JAUUDS010000001.1"/>
</dbReference>
<evidence type="ECO:0000313" key="2">
    <source>
        <dbReference type="EMBL" id="MDP1026277.1"/>
    </source>
</evidence>
<dbReference type="SUPFAM" id="SSF50199">
    <property type="entry name" value="Staphylococcal nuclease"/>
    <property type="match status" value="1"/>
</dbReference>
<reference evidence="2 3" key="1">
    <citation type="submission" date="2023-07" db="EMBL/GenBank/DDBJ databases">
        <authorList>
            <person name="Kim M.K."/>
        </authorList>
    </citation>
    <scope>NUCLEOTIDE SEQUENCE [LARGE SCALE GENOMIC DNA]</scope>
    <source>
        <strain evidence="2 3">KR1UV-12</strain>
    </source>
</reference>
<feature type="region of interest" description="Disordered" evidence="1">
    <location>
        <begin position="181"/>
        <end position="207"/>
    </location>
</feature>
<gene>
    <name evidence="2" type="ORF">Q5H91_03560</name>
</gene>
<dbReference type="Proteomes" id="UP001230685">
    <property type="component" value="Unassembled WGS sequence"/>
</dbReference>
<feature type="region of interest" description="Disordered" evidence="1">
    <location>
        <begin position="493"/>
        <end position="523"/>
    </location>
</feature>
<feature type="region of interest" description="Disordered" evidence="1">
    <location>
        <begin position="264"/>
        <end position="283"/>
    </location>
</feature>
<proteinExistence type="predicted"/>